<name>A0A0B7G4J3_THACB</name>
<feature type="domain" description="DUF6535" evidence="3">
    <location>
        <begin position="13"/>
        <end position="202"/>
    </location>
</feature>
<keyword evidence="2" id="KW-0472">Membrane</keyword>
<dbReference type="AlphaFoldDB" id="A0A0B7G4J3"/>
<sequence length="949" mass="105783">MEGAELSKEARFWKVYVKEADQHDTDLVDGWNKSLDVILVFAALFSAVSTAASGVFDRFIIESSKKLSQDPIEVSADALLVISQTLLVIASNAQIENSQTLQGSNGTVAFIPSQTSVLVNTLWYTSLALSLATSFIAMLAKEWCRSFLAHRTGDAFLQAQRRQEKWLMIQRWKMQELFMVLPSFIHLSLLLFSIGLSINVWELNKIVAIPIIAISGSAALFYIWSSIASYFIRFYPYTTWITNILVRILSNIIALLVSGMITLISITISPLLSYIISPLTSKVLVPLTSHLLRSSFLKICAQVLVTWLWPLGALAGALFGILYMILGPLWKLSKVIYSGILKASQDDRDKVQKIEFDDETGSRIQVTVPGSERQGEITSLALQWLIENCENPESVSIALQAIAGASSKHPLEPLTQCNAALKILQKMVSSYSEDRLETQRYTRALKFLAHGDSSNQAGYDNDNAGELEVTIWELRSLNETYVSHLITDGKFASNDHNVNALRLGSMAASYSLKLLKERSELDRTILAQITSAIQNQLHPAAFVSLTHAVALMLACSEGCPAMEGGVIARSCLNYLDRIHRQILASGNGQSSLSSWVQLPFLLCVLSLGRASDEPPSHKLIRLTAAMRILAESPARSEEYINSFLLIGITEVISHPEFYLIEDSFARTYPIPVQDLGDITHKAKLWAVKDVYQVAQTDSPALSIHLFILSVASRADQSQLGQLGFLSRFRLLRLSRGLLRQLKKTGLISRLSSGSNSSSHSQRRRPRRDLDGYLSGIQLWAFYALLGNLPPTAYTREQGELLEILQVSSQPASRVGTSKSRERPSIETRRQTLEGWILKSCVEFADQVGPLAIYSYRIVECILEAHQHLDQSLYKELSDRINQELRNVPQRLRGLSSFTPANVWVRTTPSDPRPSHVELTVVPPLQTPPKRRADISSAPRLERMSTMRDR</sequence>
<feature type="transmembrane region" description="Helical" evidence="2">
    <location>
        <begin position="177"/>
        <end position="201"/>
    </location>
</feature>
<feature type="region of interest" description="Disordered" evidence="1">
    <location>
        <begin position="906"/>
        <end position="949"/>
    </location>
</feature>
<evidence type="ECO:0000313" key="4">
    <source>
        <dbReference type="EMBL" id="CEL63377.1"/>
    </source>
</evidence>
<feature type="transmembrane region" description="Helical" evidence="2">
    <location>
        <begin position="244"/>
        <end position="266"/>
    </location>
</feature>
<dbReference type="InterPro" id="IPR045338">
    <property type="entry name" value="DUF6535"/>
</dbReference>
<proteinExistence type="predicted"/>
<dbReference type="OrthoDB" id="3219854at2759"/>
<evidence type="ECO:0000256" key="1">
    <source>
        <dbReference type="SAM" id="MobiDB-lite"/>
    </source>
</evidence>
<organism evidence="4 5">
    <name type="scientific">Thanatephorus cucumeris (strain AG1-IB / isolate 7/3/14)</name>
    <name type="common">Lettuce bottom rot fungus</name>
    <name type="synonym">Rhizoctonia solani</name>
    <dbReference type="NCBI Taxonomy" id="1108050"/>
    <lineage>
        <taxon>Eukaryota</taxon>
        <taxon>Fungi</taxon>
        <taxon>Dikarya</taxon>
        <taxon>Basidiomycota</taxon>
        <taxon>Agaricomycotina</taxon>
        <taxon>Agaricomycetes</taxon>
        <taxon>Cantharellales</taxon>
        <taxon>Ceratobasidiaceae</taxon>
        <taxon>Rhizoctonia</taxon>
        <taxon>Rhizoctonia solani AG-1</taxon>
    </lineage>
</organism>
<dbReference type="STRING" id="1108050.A0A0B7G4J3"/>
<gene>
    <name evidence="4" type="ORF">RSOLAG1IB_10713</name>
</gene>
<feature type="transmembrane region" description="Helical" evidence="2">
    <location>
        <begin position="207"/>
        <end position="232"/>
    </location>
</feature>
<accession>A0A0B7G4J3</accession>
<keyword evidence="5" id="KW-1185">Reference proteome</keyword>
<feature type="transmembrane region" description="Helical" evidence="2">
    <location>
        <begin position="272"/>
        <end position="292"/>
    </location>
</feature>
<keyword evidence="2" id="KW-0812">Transmembrane</keyword>
<evidence type="ECO:0000259" key="3">
    <source>
        <dbReference type="Pfam" id="PF20153"/>
    </source>
</evidence>
<feature type="transmembrane region" description="Helical" evidence="2">
    <location>
        <begin position="304"/>
        <end position="326"/>
    </location>
</feature>
<protein>
    <recommendedName>
        <fullName evidence="3">DUF6535 domain-containing protein</fullName>
    </recommendedName>
</protein>
<feature type="transmembrane region" description="Helical" evidence="2">
    <location>
        <begin position="37"/>
        <end position="56"/>
    </location>
</feature>
<feature type="compositionally biased region" description="Basic and acidic residues" evidence="1">
    <location>
        <begin position="939"/>
        <end position="949"/>
    </location>
</feature>
<evidence type="ECO:0000256" key="2">
    <source>
        <dbReference type="SAM" id="Phobius"/>
    </source>
</evidence>
<dbReference type="Pfam" id="PF20153">
    <property type="entry name" value="DUF6535"/>
    <property type="match status" value="1"/>
</dbReference>
<keyword evidence="2" id="KW-1133">Transmembrane helix</keyword>
<evidence type="ECO:0000313" key="5">
    <source>
        <dbReference type="Proteomes" id="UP000059188"/>
    </source>
</evidence>
<reference evidence="4 5" key="1">
    <citation type="submission" date="2014-11" db="EMBL/GenBank/DDBJ databases">
        <authorList>
            <person name="Wibberg Daniel"/>
        </authorList>
    </citation>
    <scope>NUCLEOTIDE SEQUENCE [LARGE SCALE GENOMIC DNA]</scope>
    <source>
        <strain evidence="4">Rhizoctonia solani AG1-IB 7/3/14</strain>
    </source>
</reference>
<dbReference type="Proteomes" id="UP000059188">
    <property type="component" value="Unassembled WGS sequence"/>
</dbReference>
<dbReference type="EMBL" id="LN679179">
    <property type="protein sequence ID" value="CEL63377.1"/>
    <property type="molecule type" value="Genomic_DNA"/>
</dbReference>